<feature type="chain" id="PRO_5045649847" description="Lipoprotein" evidence="1">
    <location>
        <begin position="21"/>
        <end position="81"/>
    </location>
</feature>
<accession>A0ABU9SUX3</accession>
<name>A0ABU9SUX3_9ALTE</name>
<sequence length="81" mass="8916">MKYILLISLLAAVLAGCSVTGDSKDIADCWDVADKRGVDKGRALDSTYNSCVDSRAKVRHEKDRSDTAAIWLDFLFGFSKD</sequence>
<dbReference type="EMBL" id="JBBMQS010000005">
    <property type="protein sequence ID" value="MEM5497686.1"/>
    <property type="molecule type" value="Genomic_DNA"/>
</dbReference>
<keyword evidence="3" id="KW-1185">Reference proteome</keyword>
<proteinExistence type="predicted"/>
<evidence type="ECO:0000313" key="2">
    <source>
        <dbReference type="EMBL" id="MEM5497686.1"/>
    </source>
</evidence>
<organism evidence="2 3">
    <name type="scientific">Paraglaciecola mesophila</name>
    <dbReference type="NCBI Taxonomy" id="197222"/>
    <lineage>
        <taxon>Bacteria</taxon>
        <taxon>Pseudomonadati</taxon>
        <taxon>Pseudomonadota</taxon>
        <taxon>Gammaproteobacteria</taxon>
        <taxon>Alteromonadales</taxon>
        <taxon>Alteromonadaceae</taxon>
        <taxon>Paraglaciecola</taxon>
    </lineage>
</organism>
<dbReference type="PROSITE" id="PS51257">
    <property type="entry name" value="PROKAR_LIPOPROTEIN"/>
    <property type="match status" value="1"/>
</dbReference>
<gene>
    <name evidence="2" type="ORF">WNY77_09805</name>
</gene>
<feature type="signal peptide" evidence="1">
    <location>
        <begin position="1"/>
        <end position="20"/>
    </location>
</feature>
<dbReference type="RefSeq" id="WP_342881604.1">
    <property type="nucleotide sequence ID" value="NZ_JBBMQS010000005.1"/>
</dbReference>
<comment type="caution">
    <text evidence="2">The sequence shown here is derived from an EMBL/GenBank/DDBJ whole genome shotgun (WGS) entry which is preliminary data.</text>
</comment>
<evidence type="ECO:0000313" key="3">
    <source>
        <dbReference type="Proteomes" id="UP001461163"/>
    </source>
</evidence>
<protein>
    <recommendedName>
        <fullName evidence="4">Lipoprotein</fullName>
    </recommendedName>
</protein>
<evidence type="ECO:0008006" key="4">
    <source>
        <dbReference type="Google" id="ProtNLM"/>
    </source>
</evidence>
<reference evidence="2 3" key="1">
    <citation type="submission" date="2024-03" db="EMBL/GenBank/DDBJ databases">
        <title>Community enrichment and isolation of bacterial strains for fucoidan degradation.</title>
        <authorList>
            <person name="Sichert A."/>
        </authorList>
    </citation>
    <scope>NUCLEOTIDE SEQUENCE [LARGE SCALE GENOMIC DNA]</scope>
    <source>
        <strain evidence="2 3">AS12</strain>
    </source>
</reference>
<evidence type="ECO:0000256" key="1">
    <source>
        <dbReference type="SAM" id="SignalP"/>
    </source>
</evidence>
<dbReference type="Proteomes" id="UP001461163">
    <property type="component" value="Unassembled WGS sequence"/>
</dbReference>
<keyword evidence="1" id="KW-0732">Signal</keyword>